<feature type="domain" description="Calcineurin-like phosphoesterase" evidence="1">
    <location>
        <begin position="8"/>
        <end position="145"/>
    </location>
</feature>
<dbReference type="GO" id="GO:0016787">
    <property type="term" value="F:hydrolase activity"/>
    <property type="evidence" value="ECO:0007669"/>
    <property type="project" value="InterPro"/>
</dbReference>
<evidence type="ECO:0000313" key="4">
    <source>
        <dbReference type="Proteomes" id="UP000323717"/>
    </source>
</evidence>
<evidence type="ECO:0000313" key="3">
    <source>
        <dbReference type="EMBL" id="KAA3942747.1"/>
    </source>
</evidence>
<dbReference type="Gene3D" id="3.60.21.10">
    <property type="match status" value="1"/>
</dbReference>
<dbReference type="SUPFAM" id="SSF56300">
    <property type="entry name" value="Metallo-dependent phosphatases"/>
    <property type="match status" value="1"/>
</dbReference>
<feature type="domain" description="Calcineurin-like phosphoesterase C-terminal" evidence="2">
    <location>
        <begin position="157"/>
        <end position="304"/>
    </location>
</feature>
<accession>A0A5M5BYJ8</accession>
<organism evidence="3 4">
    <name type="scientific">Bacteroides ovatus</name>
    <dbReference type="NCBI Taxonomy" id="28116"/>
    <lineage>
        <taxon>Bacteria</taxon>
        <taxon>Pseudomonadati</taxon>
        <taxon>Bacteroidota</taxon>
        <taxon>Bacteroidia</taxon>
        <taxon>Bacteroidales</taxon>
        <taxon>Bacteroidaceae</taxon>
        <taxon>Bacteroides</taxon>
    </lineage>
</organism>
<dbReference type="InterPro" id="IPR029052">
    <property type="entry name" value="Metallo-depent_PP-like"/>
</dbReference>
<gene>
    <name evidence="3" type="ORF">F3D71_22180</name>
</gene>
<dbReference type="PANTHER" id="PTHR43143">
    <property type="entry name" value="METALLOPHOSPHOESTERASE, CALCINEURIN SUPERFAMILY"/>
    <property type="match status" value="1"/>
</dbReference>
<dbReference type="InterPro" id="IPR004843">
    <property type="entry name" value="Calcineurin-like_PHP"/>
</dbReference>
<name>A0A5M5BYJ8_BACOV</name>
<dbReference type="Pfam" id="PF00149">
    <property type="entry name" value="Metallophos"/>
    <property type="match status" value="1"/>
</dbReference>
<comment type="caution">
    <text evidence="3">The sequence shown here is derived from an EMBL/GenBank/DDBJ whole genome shotgun (WGS) entry which is preliminary data.</text>
</comment>
<dbReference type="AlphaFoldDB" id="A0A5M5BYJ8"/>
<evidence type="ECO:0000259" key="2">
    <source>
        <dbReference type="Pfam" id="PF16370"/>
    </source>
</evidence>
<dbReference type="PANTHER" id="PTHR43143:SF1">
    <property type="entry name" value="SERINE_THREONINE-PROTEIN PHOSPHATASE CPPED1"/>
    <property type="match status" value="1"/>
</dbReference>
<sequence>PMIHAIAETEIPFFYVIGNHDLDLNVRSNEHARTTYKSYYGPTYYSFNRGNVHYVVLDDIFFIAKSYLYVGYLTEQQLQWLEQDLKQVTPGSTVVVATHIPTYSREARRKEWGKESTMKVMNNRSHLYELLKPYNAHIMSGHEHYNENYVLADNLYEHVHAPLSTLFWQAPWACDGTPGGYAVYEFDGGKVNWYYKCVGRDKDYQFELYPVGASRNKKEAVVANVWNYDPTWKVKWYENGIDRGEMTRFSGYDPAIYEYCDKNSSTFKHKYLGADITEHLFYAVPEMKDSEIRVEVTDHCGNVYTRKMQQPK</sequence>
<protein>
    <submittedName>
        <fullName evidence="3">Serine/threonine protein phosphatase</fullName>
    </submittedName>
</protein>
<dbReference type="InterPro" id="IPR051918">
    <property type="entry name" value="STPP_CPPED1"/>
</dbReference>
<dbReference type="InterPro" id="IPR032288">
    <property type="entry name" value="Metallophos_C"/>
</dbReference>
<dbReference type="Pfam" id="PF16370">
    <property type="entry name" value="MetallophosC"/>
    <property type="match status" value="1"/>
</dbReference>
<reference evidence="3 4" key="1">
    <citation type="journal article" date="2019" name="Nat. Med.">
        <title>A library of human gut bacterial isolates paired with longitudinal multiomics data enables mechanistic microbiome research.</title>
        <authorList>
            <person name="Poyet M."/>
            <person name="Groussin M."/>
            <person name="Gibbons S.M."/>
            <person name="Avila-Pacheco J."/>
            <person name="Jiang X."/>
            <person name="Kearney S.M."/>
            <person name="Perrotta A.R."/>
            <person name="Berdy B."/>
            <person name="Zhao S."/>
            <person name="Lieberman T.D."/>
            <person name="Swanson P.K."/>
            <person name="Smith M."/>
            <person name="Roesemann S."/>
            <person name="Alexander J.E."/>
            <person name="Rich S.A."/>
            <person name="Livny J."/>
            <person name="Vlamakis H."/>
            <person name="Clish C."/>
            <person name="Bullock K."/>
            <person name="Deik A."/>
            <person name="Scott J."/>
            <person name="Pierce K.A."/>
            <person name="Xavier R.J."/>
            <person name="Alm E.J."/>
        </authorList>
    </citation>
    <scope>NUCLEOTIDE SEQUENCE [LARGE SCALE GENOMIC DNA]</scope>
    <source>
        <strain evidence="3 4">BIOML-A163</strain>
    </source>
</reference>
<dbReference type="Proteomes" id="UP000323717">
    <property type="component" value="Unassembled WGS sequence"/>
</dbReference>
<dbReference type="EMBL" id="VWLE01000435">
    <property type="protein sequence ID" value="KAA3942747.1"/>
    <property type="molecule type" value="Genomic_DNA"/>
</dbReference>
<proteinExistence type="predicted"/>
<evidence type="ECO:0000259" key="1">
    <source>
        <dbReference type="Pfam" id="PF00149"/>
    </source>
</evidence>
<feature type="non-terminal residue" evidence="3">
    <location>
        <position position="1"/>
    </location>
</feature>